<dbReference type="InterPro" id="IPR036059">
    <property type="entry name" value="TldD/PmbA_sf"/>
</dbReference>
<dbReference type="RefSeq" id="WP_271999806.1">
    <property type="nucleotide sequence ID" value="NZ_JAQNDN010000010.1"/>
</dbReference>
<gene>
    <name evidence="4" type="ORF">POL58_19755</name>
</gene>
<dbReference type="SUPFAM" id="SSF111283">
    <property type="entry name" value="Putative modulator of DNA gyrase, PmbA/TldD"/>
    <property type="match status" value="1"/>
</dbReference>
<feature type="domain" description="Metalloprotease TldD/E C-terminal" evidence="3">
    <location>
        <begin position="361"/>
        <end position="606"/>
    </location>
</feature>
<reference evidence="4 5" key="1">
    <citation type="submission" date="2022-11" db="EMBL/GenBank/DDBJ databases">
        <title>Minimal conservation of predation-associated metabolite biosynthetic gene clusters underscores biosynthetic potential of Myxococcota including descriptions for ten novel species: Archangium lansinium sp. nov., Myxococcus landrumus sp. nov., Nannocystis bai.</title>
        <authorList>
            <person name="Ahearne A."/>
            <person name="Stevens C."/>
            <person name="Dowd S."/>
        </authorList>
    </citation>
    <scope>NUCLEOTIDE SEQUENCE [LARGE SCALE GENOMIC DNA]</scope>
    <source>
        <strain evidence="4 5">NCELM</strain>
    </source>
</reference>
<evidence type="ECO:0000259" key="3">
    <source>
        <dbReference type="Pfam" id="PF19289"/>
    </source>
</evidence>
<comment type="similarity">
    <text evidence="1">Belongs to the peptidase U62 family.</text>
</comment>
<comment type="caution">
    <text evidence="4">The sequence shown here is derived from an EMBL/GenBank/DDBJ whole genome shotgun (WGS) entry which is preliminary data.</text>
</comment>
<dbReference type="Proteomes" id="UP001217838">
    <property type="component" value="Unassembled WGS sequence"/>
</dbReference>
<evidence type="ECO:0000313" key="4">
    <source>
        <dbReference type="EMBL" id="MDC0669998.1"/>
    </source>
</evidence>
<protein>
    <submittedName>
        <fullName evidence="4">Metallopeptidase TldD-related protein</fullName>
    </submittedName>
</protein>
<dbReference type="EMBL" id="JAQNDN010000010">
    <property type="protein sequence ID" value="MDC0669998.1"/>
    <property type="molecule type" value="Genomic_DNA"/>
</dbReference>
<keyword evidence="5" id="KW-1185">Reference proteome</keyword>
<feature type="compositionally biased region" description="Low complexity" evidence="2">
    <location>
        <begin position="1"/>
        <end position="19"/>
    </location>
</feature>
<feature type="region of interest" description="Disordered" evidence="2">
    <location>
        <begin position="1"/>
        <end position="30"/>
    </location>
</feature>
<organism evidence="4 5">
    <name type="scientific">Nannocystis radixulma</name>
    <dbReference type="NCBI Taxonomy" id="2995305"/>
    <lineage>
        <taxon>Bacteria</taxon>
        <taxon>Pseudomonadati</taxon>
        <taxon>Myxococcota</taxon>
        <taxon>Polyangia</taxon>
        <taxon>Nannocystales</taxon>
        <taxon>Nannocystaceae</taxon>
        <taxon>Nannocystis</taxon>
    </lineage>
</organism>
<feature type="compositionally biased region" description="Basic and acidic residues" evidence="2">
    <location>
        <begin position="217"/>
        <end position="234"/>
    </location>
</feature>
<name>A0ABT5B973_9BACT</name>
<accession>A0ABT5B973</accession>
<dbReference type="Pfam" id="PF19289">
    <property type="entry name" value="PmbA_TldD_3rd"/>
    <property type="match status" value="1"/>
</dbReference>
<feature type="region of interest" description="Disordered" evidence="2">
    <location>
        <begin position="610"/>
        <end position="659"/>
    </location>
</feature>
<dbReference type="InterPro" id="IPR051463">
    <property type="entry name" value="Peptidase_U62_metallo"/>
</dbReference>
<dbReference type="PANTHER" id="PTHR30624:SF0">
    <property type="entry name" value="METALLOPROTEASE SLR0863"/>
    <property type="match status" value="1"/>
</dbReference>
<sequence>MSARPAATPAHLRAQAAAALPEHRDPRDRRRPRGLAALVAGLLLSACPPRQTTTSPASDVWGDANSGAAREHAITRTRAPVGLPEPVLDFLAQETLKNLAQLQGDDAEVPAYFLAYDLVARDHLWLEAQDGQIVRNRTDTDRTVDVDVRVGTRQLDNSHPGDANYGPGNGLGSGMFVSVQDDPLALSQALWQYTEQQYKDALAAFSEAESAEQLKSQTEDKPPSPDFSEEKPNIHAEPPVELDLAALSKQWEPRLREVSAALAADPHVLESQVVFLAWVDNRAYVNSENTRIQGSQVRLRLMLQARTQADDGMTLDRFESFEAQDPEQLPAQAVLMATAKRLREELLALRVAPLAEPYAGPAVLAGRAAGVFFHEIFGHRLEGHRQKDDFEGQTFANMIGKRVLPVFLDMVDDPTAETLGGVPLSGHYHVDDEGVPAERVVLVERGKLRAFLLGRSPVLPFTKSNGHGRRERGNQAVGRQGNLIVTSRKTIPDRELRRALIDEVKRQNKPYGLWFSDIQGGYTITDRSGPQAFKVMPLLVYRVWPDGRPDELVRGVDIVGTPIAAFETIIATGDSPGIFNGMCVAESGEVPVSAVSPSLLLRNLEIERATHERGKPPLLPPPGAKPEPKNTAPAVKPKAVSSAPGAKDMSVAPARRRPR</sequence>
<proteinExistence type="inferred from homology"/>
<feature type="region of interest" description="Disordered" evidence="2">
    <location>
        <begin position="209"/>
        <end position="235"/>
    </location>
</feature>
<dbReference type="InterPro" id="IPR045569">
    <property type="entry name" value="Metalloprtase-TldD/E_C"/>
</dbReference>
<evidence type="ECO:0000313" key="5">
    <source>
        <dbReference type="Proteomes" id="UP001217838"/>
    </source>
</evidence>
<evidence type="ECO:0000256" key="1">
    <source>
        <dbReference type="ARBA" id="ARBA00005836"/>
    </source>
</evidence>
<dbReference type="PANTHER" id="PTHR30624">
    <property type="entry name" value="UNCHARACTERIZED PROTEIN TLDD AND PMBA"/>
    <property type="match status" value="1"/>
</dbReference>
<evidence type="ECO:0000256" key="2">
    <source>
        <dbReference type="SAM" id="MobiDB-lite"/>
    </source>
</evidence>